<keyword evidence="3 6" id="KW-0547">Nucleotide-binding</keyword>
<dbReference type="Pfam" id="PF01171">
    <property type="entry name" value="ATP_bind_3"/>
    <property type="match status" value="1"/>
</dbReference>
<dbReference type="NCBIfam" id="TIGR02432">
    <property type="entry name" value="lysidine_TilS_N"/>
    <property type="match status" value="1"/>
</dbReference>
<evidence type="ECO:0000256" key="4">
    <source>
        <dbReference type="ARBA" id="ARBA00022840"/>
    </source>
</evidence>
<dbReference type="GO" id="GO:0006400">
    <property type="term" value="P:tRNA modification"/>
    <property type="evidence" value="ECO:0007669"/>
    <property type="project" value="UniProtKB-UniRule"/>
</dbReference>
<dbReference type="Gene3D" id="3.40.50.620">
    <property type="entry name" value="HUPs"/>
    <property type="match status" value="1"/>
</dbReference>
<dbReference type="GO" id="GO:0005524">
    <property type="term" value="F:ATP binding"/>
    <property type="evidence" value="ECO:0007669"/>
    <property type="project" value="UniProtKB-UniRule"/>
</dbReference>
<keyword evidence="6" id="KW-0963">Cytoplasm</keyword>
<sequence length="478" mass="52504">MQTIISDMKHPTRDLPLTILQRMSAGFDAVFNGYEHSAVVVAVSGGSDSLALLLLTKDYLEKHFPTCQLIAVTVDHQLRAESADEAQAVAALCKQLGISHQILCWSGDKPSSGLASAARNARYDLLMQAAQQAQAFIILTGHTADDQVETYLMRREREGALTGLVGEGRGLAAMAGQTLLHNQVMLCRPLLSVWREELRDLLRVKNIGWVDDPSNDNQAYERPRIRQQAKMMDRLALLAAAQLAGVQRRADNQRVAALLSNETGAMRLQAGDSLFLPSGWSAQDDAIAPLALSYLLTAIGGQVFLAAIQDCASLNDWLAEPLPAGKQRKTLHHCIIEKSRQGITIWRERRNLPAIPLQKGEHVLWDGRYEIRNDGTEPVTIAALSEKQLLAYLRAQGFERGGGDHKVFDRTALLSAPAMFRDGDVIGLPALSDLVPQAPFVIVKRTLACFDRVLSGYDFAVAASVKALLTMPFNHNYR</sequence>
<evidence type="ECO:0000256" key="6">
    <source>
        <dbReference type="HAMAP-Rule" id="MF_01161"/>
    </source>
</evidence>
<comment type="caution">
    <text evidence="8">The sequence shown here is derived from an EMBL/GenBank/DDBJ whole genome shotgun (WGS) entry which is preliminary data.</text>
</comment>
<keyword evidence="1 6" id="KW-0436">Ligase</keyword>
<proteinExistence type="inferred from homology"/>
<evidence type="ECO:0000256" key="3">
    <source>
        <dbReference type="ARBA" id="ARBA00022741"/>
    </source>
</evidence>
<evidence type="ECO:0000313" key="9">
    <source>
        <dbReference type="Proteomes" id="UP000252893"/>
    </source>
</evidence>
<dbReference type="InterPro" id="IPR011063">
    <property type="entry name" value="TilS/TtcA_N"/>
</dbReference>
<feature type="binding site" evidence="6">
    <location>
        <begin position="44"/>
        <end position="49"/>
    </location>
    <ligand>
        <name>ATP</name>
        <dbReference type="ChEBI" id="CHEBI:30616"/>
    </ligand>
</feature>
<gene>
    <name evidence="6" type="primary">tilS</name>
    <name evidence="8" type="ORF">DFR47_106152</name>
</gene>
<comment type="similarity">
    <text evidence="6">Belongs to the tRNA(Ile)-lysidine synthase family.</text>
</comment>
<dbReference type="InterPro" id="IPR012094">
    <property type="entry name" value="tRNA_Ile_lys_synt"/>
</dbReference>
<feature type="domain" description="tRNA(Ile)-lysidine/2-thiocytidine synthase N-terminal" evidence="7">
    <location>
        <begin position="39"/>
        <end position="228"/>
    </location>
</feature>
<protein>
    <recommendedName>
        <fullName evidence="6">tRNA(Ile)-lysidine synthase</fullName>
        <ecNumber evidence="6">6.3.4.19</ecNumber>
    </recommendedName>
    <alternativeName>
        <fullName evidence="6">tRNA(Ile)-2-lysyl-cytidine synthase</fullName>
    </alternativeName>
    <alternativeName>
        <fullName evidence="6">tRNA(Ile)-lysidine synthetase</fullName>
    </alternativeName>
</protein>
<dbReference type="AlphaFoldDB" id="A0A366DSK3"/>
<dbReference type="PANTHER" id="PTHR43033:SF1">
    <property type="entry name" value="TRNA(ILE)-LYSIDINE SYNTHASE-RELATED"/>
    <property type="match status" value="1"/>
</dbReference>
<evidence type="ECO:0000256" key="5">
    <source>
        <dbReference type="ARBA" id="ARBA00048539"/>
    </source>
</evidence>
<reference evidence="8 9" key="1">
    <citation type="submission" date="2018-06" db="EMBL/GenBank/DDBJ databases">
        <title>Genomic Encyclopedia of Type Strains, Phase IV (KMG-IV): sequencing the most valuable type-strain genomes for metagenomic binning, comparative biology and taxonomic classification.</title>
        <authorList>
            <person name="Goeker M."/>
        </authorList>
    </citation>
    <scope>NUCLEOTIDE SEQUENCE [LARGE SCALE GENOMIC DNA]</scope>
    <source>
        <strain evidence="8 9">DSM 25619</strain>
    </source>
</reference>
<evidence type="ECO:0000313" key="8">
    <source>
        <dbReference type="EMBL" id="RBO93070.1"/>
    </source>
</evidence>
<accession>A0A366DSK3</accession>
<dbReference type="InterPro" id="IPR012795">
    <property type="entry name" value="tRNA_Ile_lys_synt_N"/>
</dbReference>
<comment type="function">
    <text evidence="6">Ligates lysine onto the cytidine present at position 34 of the AUA codon-specific tRNA(Ile) that contains the anticodon CAU, in an ATP-dependent manner. Cytidine is converted to lysidine, thus changing the amino acid specificity of the tRNA from methionine to isoleucine.</text>
</comment>
<comment type="domain">
    <text evidence="6">The N-terminal region contains the highly conserved SGGXDS motif, predicted to be a P-loop motif involved in ATP binding.</text>
</comment>
<dbReference type="EMBL" id="QNRH01000006">
    <property type="protein sequence ID" value="RBO93070.1"/>
    <property type="molecule type" value="Genomic_DNA"/>
</dbReference>
<keyword evidence="9" id="KW-1185">Reference proteome</keyword>
<dbReference type="CDD" id="cd01992">
    <property type="entry name" value="TilS_N"/>
    <property type="match status" value="1"/>
</dbReference>
<name>A0A366DSK3_9HYPH</name>
<dbReference type="GO" id="GO:0032267">
    <property type="term" value="F:tRNA(Ile)-lysidine synthase activity"/>
    <property type="evidence" value="ECO:0007669"/>
    <property type="project" value="UniProtKB-EC"/>
</dbReference>
<dbReference type="Proteomes" id="UP000252893">
    <property type="component" value="Unassembled WGS sequence"/>
</dbReference>
<keyword evidence="2 6" id="KW-0819">tRNA processing</keyword>
<dbReference type="SUPFAM" id="SSF52402">
    <property type="entry name" value="Adenine nucleotide alpha hydrolases-like"/>
    <property type="match status" value="1"/>
</dbReference>
<comment type="subcellular location">
    <subcellularLocation>
        <location evidence="6">Cytoplasm</location>
    </subcellularLocation>
</comment>
<evidence type="ECO:0000259" key="7">
    <source>
        <dbReference type="Pfam" id="PF01171"/>
    </source>
</evidence>
<evidence type="ECO:0000256" key="2">
    <source>
        <dbReference type="ARBA" id="ARBA00022694"/>
    </source>
</evidence>
<keyword evidence="4 6" id="KW-0067">ATP-binding</keyword>
<comment type="catalytic activity">
    <reaction evidence="5 6">
        <text>cytidine(34) in tRNA(Ile2) + L-lysine + ATP = lysidine(34) in tRNA(Ile2) + AMP + diphosphate + H(+)</text>
        <dbReference type="Rhea" id="RHEA:43744"/>
        <dbReference type="Rhea" id="RHEA-COMP:10625"/>
        <dbReference type="Rhea" id="RHEA-COMP:10670"/>
        <dbReference type="ChEBI" id="CHEBI:15378"/>
        <dbReference type="ChEBI" id="CHEBI:30616"/>
        <dbReference type="ChEBI" id="CHEBI:32551"/>
        <dbReference type="ChEBI" id="CHEBI:33019"/>
        <dbReference type="ChEBI" id="CHEBI:82748"/>
        <dbReference type="ChEBI" id="CHEBI:83665"/>
        <dbReference type="ChEBI" id="CHEBI:456215"/>
        <dbReference type="EC" id="6.3.4.19"/>
    </reaction>
</comment>
<dbReference type="EC" id="6.3.4.19" evidence="6"/>
<evidence type="ECO:0000256" key="1">
    <source>
        <dbReference type="ARBA" id="ARBA00022598"/>
    </source>
</evidence>
<organism evidence="8 9">
    <name type="scientific">Pseudochrobactrum asaccharolyticum</name>
    <dbReference type="NCBI Taxonomy" id="354351"/>
    <lineage>
        <taxon>Bacteria</taxon>
        <taxon>Pseudomonadati</taxon>
        <taxon>Pseudomonadota</taxon>
        <taxon>Alphaproteobacteria</taxon>
        <taxon>Hyphomicrobiales</taxon>
        <taxon>Brucellaceae</taxon>
        <taxon>Pseudochrobactrum</taxon>
    </lineage>
</organism>
<dbReference type="HAMAP" id="MF_01161">
    <property type="entry name" value="tRNA_Ile_lys_synt"/>
    <property type="match status" value="1"/>
</dbReference>
<dbReference type="GO" id="GO:0005737">
    <property type="term" value="C:cytoplasm"/>
    <property type="evidence" value="ECO:0007669"/>
    <property type="project" value="UniProtKB-SubCell"/>
</dbReference>
<dbReference type="PANTHER" id="PTHR43033">
    <property type="entry name" value="TRNA(ILE)-LYSIDINE SYNTHASE-RELATED"/>
    <property type="match status" value="1"/>
</dbReference>
<dbReference type="InterPro" id="IPR014729">
    <property type="entry name" value="Rossmann-like_a/b/a_fold"/>
</dbReference>